<keyword evidence="2" id="KW-0805">Transcription regulation</keyword>
<organism evidence="7 8">
    <name type="scientific">Butyricimonas hominis</name>
    <dbReference type="NCBI Taxonomy" id="2763032"/>
    <lineage>
        <taxon>Bacteria</taxon>
        <taxon>Pseudomonadati</taxon>
        <taxon>Bacteroidota</taxon>
        <taxon>Bacteroidia</taxon>
        <taxon>Bacteroidales</taxon>
        <taxon>Odoribacteraceae</taxon>
        <taxon>Butyricimonas</taxon>
    </lineage>
</organism>
<dbReference type="PANTHER" id="PTHR43133">
    <property type="entry name" value="RNA POLYMERASE ECF-TYPE SIGMA FACTO"/>
    <property type="match status" value="1"/>
</dbReference>
<keyword evidence="4" id="KW-0804">Transcription</keyword>
<comment type="caution">
    <text evidence="7">The sequence shown here is derived from an EMBL/GenBank/DDBJ whole genome shotgun (WGS) entry which is preliminary data.</text>
</comment>
<dbReference type="InterPro" id="IPR014284">
    <property type="entry name" value="RNA_pol_sigma-70_dom"/>
</dbReference>
<reference evidence="7 8" key="1">
    <citation type="submission" date="2020-08" db="EMBL/GenBank/DDBJ databases">
        <title>Genome public.</title>
        <authorList>
            <person name="Liu C."/>
            <person name="Sun Q."/>
        </authorList>
    </citation>
    <scope>NUCLEOTIDE SEQUENCE [LARGE SCALE GENOMIC DNA]</scope>
    <source>
        <strain evidence="7 8">NSJ-56</strain>
    </source>
</reference>
<dbReference type="NCBIfam" id="TIGR02985">
    <property type="entry name" value="Sig70_bacteroi1"/>
    <property type="match status" value="1"/>
</dbReference>
<evidence type="ECO:0000259" key="5">
    <source>
        <dbReference type="Pfam" id="PF04542"/>
    </source>
</evidence>
<feature type="domain" description="RNA polymerase sigma-70 region 2" evidence="5">
    <location>
        <begin position="22"/>
        <end position="90"/>
    </location>
</feature>
<protein>
    <submittedName>
        <fullName evidence="7">RNA polymerase sigma-70 factor</fullName>
    </submittedName>
</protein>
<keyword evidence="3" id="KW-0731">Sigma factor</keyword>
<dbReference type="Gene3D" id="1.10.1740.10">
    <property type="match status" value="1"/>
</dbReference>
<dbReference type="CDD" id="cd06171">
    <property type="entry name" value="Sigma70_r4"/>
    <property type="match status" value="1"/>
</dbReference>
<dbReference type="Proteomes" id="UP000646484">
    <property type="component" value="Unassembled WGS sequence"/>
</dbReference>
<evidence type="ECO:0000256" key="2">
    <source>
        <dbReference type="ARBA" id="ARBA00023015"/>
    </source>
</evidence>
<evidence type="ECO:0000256" key="3">
    <source>
        <dbReference type="ARBA" id="ARBA00023082"/>
    </source>
</evidence>
<dbReference type="PANTHER" id="PTHR43133:SF46">
    <property type="entry name" value="RNA POLYMERASE SIGMA-70 FACTOR ECF SUBFAMILY"/>
    <property type="match status" value="1"/>
</dbReference>
<comment type="similarity">
    <text evidence="1">Belongs to the sigma-70 factor family. ECF subfamily.</text>
</comment>
<sequence>MGQAETILSLFKQNEERAFKLLFETYHDTLLLFANQMLDDPEAAKDVVQNCFVDFWVHRRFANLPNGLEQYIFQSVKHAALNHLRGEKRRKKYYIAAKEDEQENLNADETEWNDEALYKALNELPEERRKIFLMICLEGMKYQEVAEKLQISINTVKKQMGRSFKFLREKLQKNIFITLFLLWTKCRKKM</sequence>
<dbReference type="InterPro" id="IPR007627">
    <property type="entry name" value="RNA_pol_sigma70_r2"/>
</dbReference>
<evidence type="ECO:0000313" key="8">
    <source>
        <dbReference type="Proteomes" id="UP000646484"/>
    </source>
</evidence>
<dbReference type="EMBL" id="JACOOH010000006">
    <property type="protein sequence ID" value="MBC5622327.1"/>
    <property type="molecule type" value="Genomic_DNA"/>
</dbReference>
<proteinExistence type="inferred from homology"/>
<evidence type="ECO:0000313" key="7">
    <source>
        <dbReference type="EMBL" id="MBC5622327.1"/>
    </source>
</evidence>
<dbReference type="SUPFAM" id="SSF88946">
    <property type="entry name" value="Sigma2 domain of RNA polymerase sigma factors"/>
    <property type="match status" value="1"/>
</dbReference>
<dbReference type="Pfam" id="PF04542">
    <property type="entry name" value="Sigma70_r2"/>
    <property type="match status" value="1"/>
</dbReference>
<dbReference type="Pfam" id="PF08281">
    <property type="entry name" value="Sigma70_r4_2"/>
    <property type="match status" value="1"/>
</dbReference>
<dbReference type="InterPro" id="IPR013249">
    <property type="entry name" value="RNA_pol_sigma70_r4_t2"/>
</dbReference>
<dbReference type="Gene3D" id="1.10.10.10">
    <property type="entry name" value="Winged helix-like DNA-binding domain superfamily/Winged helix DNA-binding domain"/>
    <property type="match status" value="1"/>
</dbReference>
<name>A0ABR7D328_9BACT</name>
<feature type="domain" description="RNA polymerase sigma factor 70 region 4 type 2" evidence="6">
    <location>
        <begin position="115"/>
        <end position="167"/>
    </location>
</feature>
<keyword evidence="8" id="KW-1185">Reference proteome</keyword>
<accession>A0ABR7D328</accession>
<dbReference type="InterPro" id="IPR036388">
    <property type="entry name" value="WH-like_DNA-bd_sf"/>
</dbReference>
<dbReference type="InterPro" id="IPR013325">
    <property type="entry name" value="RNA_pol_sigma_r2"/>
</dbReference>
<dbReference type="SUPFAM" id="SSF88659">
    <property type="entry name" value="Sigma3 and sigma4 domains of RNA polymerase sigma factors"/>
    <property type="match status" value="1"/>
</dbReference>
<dbReference type="InterPro" id="IPR014327">
    <property type="entry name" value="RNA_pol_sigma70_bacteroid"/>
</dbReference>
<dbReference type="InterPro" id="IPR039425">
    <property type="entry name" value="RNA_pol_sigma-70-like"/>
</dbReference>
<evidence type="ECO:0000259" key="6">
    <source>
        <dbReference type="Pfam" id="PF08281"/>
    </source>
</evidence>
<dbReference type="RefSeq" id="WP_099290686.1">
    <property type="nucleotide sequence ID" value="NZ_JACOOH010000006.1"/>
</dbReference>
<evidence type="ECO:0000256" key="4">
    <source>
        <dbReference type="ARBA" id="ARBA00023163"/>
    </source>
</evidence>
<dbReference type="NCBIfam" id="TIGR02937">
    <property type="entry name" value="sigma70-ECF"/>
    <property type="match status" value="1"/>
</dbReference>
<evidence type="ECO:0000256" key="1">
    <source>
        <dbReference type="ARBA" id="ARBA00010641"/>
    </source>
</evidence>
<gene>
    <name evidence="7" type="ORF">H8S64_14600</name>
</gene>
<dbReference type="InterPro" id="IPR013324">
    <property type="entry name" value="RNA_pol_sigma_r3/r4-like"/>
</dbReference>